<dbReference type="KEGG" id="pbar:105424545"/>
<organism evidence="1 2">
    <name type="scientific">Pogonomyrmex barbatus</name>
    <name type="common">red harvester ant</name>
    <dbReference type="NCBI Taxonomy" id="144034"/>
    <lineage>
        <taxon>Eukaryota</taxon>
        <taxon>Metazoa</taxon>
        <taxon>Ecdysozoa</taxon>
        <taxon>Arthropoda</taxon>
        <taxon>Hexapoda</taxon>
        <taxon>Insecta</taxon>
        <taxon>Pterygota</taxon>
        <taxon>Neoptera</taxon>
        <taxon>Endopterygota</taxon>
        <taxon>Hymenoptera</taxon>
        <taxon>Apocrita</taxon>
        <taxon>Aculeata</taxon>
        <taxon>Formicoidea</taxon>
        <taxon>Formicidae</taxon>
        <taxon>Myrmicinae</taxon>
        <taxon>Pogonomyrmex</taxon>
    </lineage>
</organism>
<dbReference type="GeneID" id="105424545"/>
<dbReference type="RefSeq" id="XP_011633139.1">
    <property type="nucleotide sequence ID" value="XM_011634837.2"/>
</dbReference>
<proteinExistence type="predicted"/>
<dbReference type="OrthoDB" id="10548514at2759"/>
<name>A0A6I9W0G9_9HYME</name>
<keyword evidence="1" id="KW-1185">Reference proteome</keyword>
<accession>A0A6I9W0G9</accession>
<protein>
    <submittedName>
        <fullName evidence="2">Uncharacterized protein LOC105424545</fullName>
    </submittedName>
</protein>
<gene>
    <name evidence="2" type="primary">LOC105424545</name>
</gene>
<dbReference type="Proteomes" id="UP000504615">
    <property type="component" value="Unplaced"/>
</dbReference>
<reference evidence="2" key="1">
    <citation type="submission" date="2025-08" db="UniProtKB">
        <authorList>
            <consortium name="RefSeq"/>
        </authorList>
    </citation>
    <scope>IDENTIFICATION</scope>
</reference>
<evidence type="ECO:0000313" key="1">
    <source>
        <dbReference type="Proteomes" id="UP000504615"/>
    </source>
</evidence>
<sequence length="101" mass="11028">MLDVFKDAALCKYKRNVVTTSSPSRSLPNGNAQQFAEKVLEFNNGTPVIKGIVRESMDGSISLINVPIVTPNCEIIVPNLTVHVSNFVFTNIVTKASYSKV</sequence>
<dbReference type="AlphaFoldDB" id="A0A6I9W0G9"/>
<evidence type="ECO:0000313" key="2">
    <source>
        <dbReference type="RefSeq" id="XP_011633139.1"/>
    </source>
</evidence>